<evidence type="ECO:0000313" key="2">
    <source>
        <dbReference type="Proteomes" id="UP000750711"/>
    </source>
</evidence>
<organism evidence="1 2">
    <name type="scientific">Trichoglossum hirsutum</name>
    <dbReference type="NCBI Taxonomy" id="265104"/>
    <lineage>
        <taxon>Eukaryota</taxon>
        <taxon>Fungi</taxon>
        <taxon>Dikarya</taxon>
        <taxon>Ascomycota</taxon>
        <taxon>Pezizomycotina</taxon>
        <taxon>Geoglossomycetes</taxon>
        <taxon>Geoglossales</taxon>
        <taxon>Geoglossaceae</taxon>
        <taxon>Trichoglossum</taxon>
    </lineage>
</organism>
<comment type="caution">
    <text evidence="1">The sequence shown here is derived from an EMBL/GenBank/DDBJ whole genome shotgun (WGS) entry which is preliminary data.</text>
</comment>
<dbReference type="EMBL" id="JAGHQM010000480">
    <property type="protein sequence ID" value="KAH0559957.1"/>
    <property type="molecule type" value="Genomic_DNA"/>
</dbReference>
<protein>
    <submittedName>
        <fullName evidence="1">Uncharacterized protein</fullName>
    </submittedName>
</protein>
<dbReference type="Proteomes" id="UP000750711">
    <property type="component" value="Unassembled WGS sequence"/>
</dbReference>
<sequence>MALVIPYSSEIFNALPSLKEASTAFEKCNGDAAVLSLLELIEQHGVSNKFGVVLLHRHFGLQKNEALVDVNGTSTPWKIDESSDTTCFDKYGGQILPHSWAVRDGQLTPYEFTFYNAQNKRGNRPGLAVYAEDNQFVEEFIRLVESQGLSGVFALTRASKSPNKLLEVTEGGANVTFEISDDKESSTGGRLIPAAWGYHSRSTSGKQAGPHITRGCFQWCTGPYDMHVMHHVSDVSF</sequence>
<proteinExistence type="predicted"/>
<accession>A0A9P8LD21</accession>
<dbReference type="AlphaFoldDB" id="A0A9P8LD21"/>
<keyword evidence="2" id="KW-1185">Reference proteome</keyword>
<evidence type="ECO:0000313" key="1">
    <source>
        <dbReference type="EMBL" id="KAH0559957.1"/>
    </source>
</evidence>
<gene>
    <name evidence="1" type="ORF">GP486_003523</name>
</gene>
<reference evidence="1" key="1">
    <citation type="submission" date="2021-03" db="EMBL/GenBank/DDBJ databases">
        <title>Comparative genomics and phylogenomic investigation of the class Geoglossomycetes provide insights into ecological specialization and systematics.</title>
        <authorList>
            <person name="Melie T."/>
            <person name="Pirro S."/>
            <person name="Miller A.N."/>
            <person name="Quandt A."/>
        </authorList>
    </citation>
    <scope>NUCLEOTIDE SEQUENCE</scope>
    <source>
        <strain evidence="1">CAQ_001_2017</strain>
    </source>
</reference>
<name>A0A9P8LD21_9PEZI</name>